<proteinExistence type="predicted"/>
<dbReference type="Proteomes" id="UP000054988">
    <property type="component" value="Unassembled WGS sequence"/>
</dbReference>
<sequence length="34" mass="3731">MVPNTKVVAILFYGNIHEDVIASIRGIGTSHKIH</sequence>
<dbReference type="EMBL" id="LATX01001195">
    <property type="protein sequence ID" value="KTB43339.1"/>
    <property type="molecule type" value="Genomic_DNA"/>
</dbReference>
<dbReference type="AlphaFoldDB" id="A0A0W0G451"/>
<reference evidence="1 2" key="1">
    <citation type="submission" date="2015-12" db="EMBL/GenBank/DDBJ databases">
        <title>Draft genome sequence of Moniliophthora roreri, the causal agent of frosty pod rot of cacao.</title>
        <authorList>
            <person name="Aime M.C."/>
            <person name="Diaz-Valderrama J.R."/>
            <person name="Kijpornyongpan T."/>
            <person name="Phillips-Mora W."/>
        </authorList>
    </citation>
    <scope>NUCLEOTIDE SEQUENCE [LARGE SCALE GENOMIC DNA]</scope>
    <source>
        <strain evidence="1 2">MCA 2952</strain>
    </source>
</reference>
<evidence type="ECO:0000313" key="1">
    <source>
        <dbReference type="EMBL" id="KTB43339.1"/>
    </source>
</evidence>
<comment type="caution">
    <text evidence="1">The sequence shown here is derived from an EMBL/GenBank/DDBJ whole genome shotgun (WGS) entry which is preliminary data.</text>
</comment>
<evidence type="ECO:0000313" key="2">
    <source>
        <dbReference type="Proteomes" id="UP000054988"/>
    </source>
</evidence>
<gene>
    <name evidence="1" type="ORF">WG66_4085</name>
</gene>
<protein>
    <submittedName>
        <fullName evidence="1">Uncharacterized protein</fullName>
    </submittedName>
</protein>
<accession>A0A0W0G451</accession>
<name>A0A0W0G451_MONRR</name>
<organism evidence="1 2">
    <name type="scientific">Moniliophthora roreri</name>
    <name type="common">Frosty pod rot fungus</name>
    <name type="synonym">Monilia roreri</name>
    <dbReference type="NCBI Taxonomy" id="221103"/>
    <lineage>
        <taxon>Eukaryota</taxon>
        <taxon>Fungi</taxon>
        <taxon>Dikarya</taxon>
        <taxon>Basidiomycota</taxon>
        <taxon>Agaricomycotina</taxon>
        <taxon>Agaricomycetes</taxon>
        <taxon>Agaricomycetidae</taxon>
        <taxon>Agaricales</taxon>
        <taxon>Marasmiineae</taxon>
        <taxon>Marasmiaceae</taxon>
        <taxon>Moniliophthora</taxon>
    </lineage>
</organism>